<dbReference type="Pfam" id="PF00075">
    <property type="entry name" value="RNase_H"/>
    <property type="match status" value="1"/>
</dbReference>
<dbReference type="InterPro" id="IPR002156">
    <property type="entry name" value="RNaseH_domain"/>
</dbReference>
<accession>A0A0K0FH79</accession>
<organism evidence="6 7">
    <name type="scientific">Strongyloides venezuelensis</name>
    <name type="common">Threadworm</name>
    <dbReference type="NCBI Taxonomy" id="75913"/>
    <lineage>
        <taxon>Eukaryota</taxon>
        <taxon>Metazoa</taxon>
        <taxon>Ecdysozoa</taxon>
        <taxon>Nematoda</taxon>
        <taxon>Chromadorea</taxon>
        <taxon>Rhabditida</taxon>
        <taxon>Tylenchina</taxon>
        <taxon>Panagrolaimomorpha</taxon>
        <taxon>Strongyloidoidea</taxon>
        <taxon>Strongyloididae</taxon>
        <taxon>Strongyloides</taxon>
    </lineage>
</organism>
<dbReference type="InterPro" id="IPR001584">
    <property type="entry name" value="Integrase_cat-core"/>
</dbReference>
<evidence type="ECO:0000259" key="4">
    <source>
        <dbReference type="PROSITE" id="PS50879"/>
    </source>
</evidence>
<evidence type="ECO:0000256" key="1">
    <source>
        <dbReference type="PROSITE-ProRule" id="PRU00047"/>
    </source>
</evidence>
<dbReference type="InterPro" id="IPR050951">
    <property type="entry name" value="Retrovirus_Pol_polyprotein"/>
</dbReference>
<evidence type="ECO:0000313" key="6">
    <source>
        <dbReference type="Proteomes" id="UP000035680"/>
    </source>
</evidence>
<evidence type="ECO:0000259" key="3">
    <source>
        <dbReference type="PROSITE" id="PS50158"/>
    </source>
</evidence>
<keyword evidence="1" id="KW-0862">Zinc</keyword>
<dbReference type="Pfam" id="PF00098">
    <property type="entry name" value="zf-CCHC"/>
    <property type="match status" value="1"/>
</dbReference>
<dbReference type="WBParaSite" id="SVE_0824100.1">
    <property type="protein sequence ID" value="SVE_0824100.1"/>
    <property type="gene ID" value="SVE_0824100"/>
</dbReference>
<evidence type="ECO:0000313" key="7">
    <source>
        <dbReference type="WBParaSite" id="SVE_0824100.1"/>
    </source>
</evidence>
<dbReference type="InterPro" id="IPR043128">
    <property type="entry name" value="Rev_trsase/Diguanyl_cyclase"/>
</dbReference>
<keyword evidence="1" id="KW-0863">Zinc-finger</keyword>
<feature type="compositionally biased region" description="Polar residues" evidence="2">
    <location>
        <begin position="196"/>
        <end position="217"/>
    </location>
</feature>
<dbReference type="GO" id="GO:0019899">
    <property type="term" value="F:enzyme binding"/>
    <property type="evidence" value="ECO:0007669"/>
    <property type="project" value="UniProtKB-ARBA"/>
</dbReference>
<feature type="domain" description="CCHC-type" evidence="3">
    <location>
        <begin position="236"/>
        <end position="251"/>
    </location>
</feature>
<feature type="domain" description="Integrase catalytic" evidence="5">
    <location>
        <begin position="981"/>
        <end position="1138"/>
    </location>
</feature>
<dbReference type="SUPFAM" id="SSF56672">
    <property type="entry name" value="DNA/RNA polymerases"/>
    <property type="match status" value="1"/>
</dbReference>
<dbReference type="InterPro" id="IPR036397">
    <property type="entry name" value="RNaseH_sf"/>
</dbReference>
<protein>
    <submittedName>
        <fullName evidence="7">CCHC-type domain-containing protein</fullName>
    </submittedName>
</protein>
<dbReference type="Gene3D" id="3.30.420.10">
    <property type="entry name" value="Ribonuclease H-like superfamily/Ribonuclease H"/>
    <property type="match status" value="2"/>
</dbReference>
<dbReference type="STRING" id="75913.A0A0K0FH79"/>
<evidence type="ECO:0000256" key="2">
    <source>
        <dbReference type="SAM" id="MobiDB-lite"/>
    </source>
</evidence>
<dbReference type="CDD" id="cd01647">
    <property type="entry name" value="RT_LTR"/>
    <property type="match status" value="1"/>
</dbReference>
<sequence>MENLMTMFNQIVSLASYRGSVSYDVFFANELLLREIDTSDTKAITTFIYCQTEETRQEFYQIYPDLREVTWDNIQEFVCDQAKPTQLSMSEVFSMFHKETRKTEEPADAYAIRLKAMFRDNLSAATIDNVIMIKMHSQLPREILPDLVETTQVKLSDVIKIWNIFLRKLRVKDSQSTGQNSYNHPSRPSRNEGSFKRSNPNSCGNNKYVNQGSSKDSQLQREPGSQDHVYKALKPCYTCGIIGHYSTNCPSKVVQQKSINLPDSFTKAPLIYECVSIADEPQIVLVDCGAQGNILNADKIHNFLSYGVTYCEDMMAQGIGEITQSIKASVTLPVYYIGTQKLYSTLFYFIEGSETISNHETAYHLGISIDSRITEIMESRTKVIDILSSLDEEVSSKLLTCPHIYDETVIYPKLEVELTFISPPESKLSRPYNLNAKGKEILSKHLAKELRLGRVKYVSNPFISSPCCIAMSDKPRVCNDSRYVNKFLTNVDVILPTIEEIQCAISNTQFFTKFDLSDAFKQIRVSENQQYISTISTFLGTFVSDRLQFGYRPASGIFHNLLSSVMSHIPNKIHFIDDIIIIGDSETQRNGVLSFIDVCAKYNLKLNLSKCMFFQEQVPFLGHVLTKGAIIPDITRTETLSKIPKPITGDDMKAALGKFSYVGKFINQFANITAPLHPTIEKIYHWSQVREKHWEMLLEAAQNYMKLYYPPKDAELILQFIPTEFSFHVEIYFLKEKKLVNVVMRKMKNHEIPYSLIEKELAAISEAIVSANHLSLSRRVKIVSHSKMVETLTKQPLDLMKNNSTRLQRLLAPIILSNLPIQYISRPLQQVDVPKLIIKNINIKNDRSVNTRMGEAFNYLEILDFQSKDLTSTLLRSYLKGELQKIIKLPHSIQGLLPKLHSVQNLICFGFKPLVSKQIAEHGATWIHQLKHSGETLLYEELNSKIVFKGLSTIAKETVKNCLMCQKTRINVRKQPRSWSPALYPRHREHFDIGYFEGHTIILLVNAYSNYLHAAVIPNKKSGTIIAFFEPIICNQYPYHILVSDNEPVFRSKELIQFFETCSIYYEYPVEVMNSIPYTPTTNGLAEKYVGLLKRKLVKGISQNMSFKQSFKWSVDSLNNTINSRTKHTPARLYYVNNHEPIHDFFPSKLITVEEKHIFFKRRGESSKVFEEGTIIAQLGSRTYLIKDSEQNEIFVSKDFVHFGKECPTIKFKPLEERVENQIDEISQDEASEPLWKILECEAEGTSLKSADEFYDFVDKLPQDASYLMIDGSTYQGAGIGLYGVLGENDIVLSVRNYLRGKSTSPKLEVEALHSALRLITYFGIKHCVIFSDNSYCVNAINKRWLWKWIETETTSKKKNIPAYLSTWAKIAEMWSPKFLMVHVRGHKIAPHNIADRLARGESVELEISELPFQRVKRIYFPIESTQEYDLRRIAISES</sequence>
<dbReference type="GO" id="GO:0004523">
    <property type="term" value="F:RNA-DNA hybrid ribonuclease activity"/>
    <property type="evidence" value="ECO:0007669"/>
    <property type="project" value="InterPro"/>
</dbReference>
<dbReference type="PROSITE" id="PS50879">
    <property type="entry name" value="RNASE_H_1"/>
    <property type="match status" value="1"/>
</dbReference>
<proteinExistence type="predicted"/>
<reference evidence="6" key="1">
    <citation type="submission" date="2014-07" db="EMBL/GenBank/DDBJ databases">
        <authorList>
            <person name="Martin A.A"/>
            <person name="De Silva N."/>
        </authorList>
    </citation>
    <scope>NUCLEOTIDE SEQUENCE</scope>
</reference>
<dbReference type="PANTHER" id="PTHR37984:SF5">
    <property type="entry name" value="PROTEIN NYNRIN-LIKE"/>
    <property type="match status" value="1"/>
</dbReference>
<feature type="compositionally biased region" description="Polar residues" evidence="2">
    <location>
        <begin position="175"/>
        <end position="188"/>
    </location>
</feature>
<dbReference type="SUPFAM" id="SSF53098">
    <property type="entry name" value="Ribonuclease H-like"/>
    <property type="match status" value="2"/>
</dbReference>
<dbReference type="SMART" id="SM00343">
    <property type="entry name" value="ZnF_C2HC"/>
    <property type="match status" value="1"/>
</dbReference>
<dbReference type="Gene3D" id="3.10.10.10">
    <property type="entry name" value="HIV Type 1 Reverse Transcriptase, subunit A, domain 1"/>
    <property type="match status" value="1"/>
</dbReference>
<dbReference type="InterPro" id="IPR000477">
    <property type="entry name" value="RT_dom"/>
</dbReference>
<dbReference type="SUPFAM" id="SSF57756">
    <property type="entry name" value="Retrovirus zinc finger-like domains"/>
    <property type="match status" value="1"/>
</dbReference>
<feature type="domain" description="RNase H type-1" evidence="4">
    <location>
        <begin position="1262"/>
        <end position="1404"/>
    </location>
</feature>
<keyword evidence="6" id="KW-1185">Reference proteome</keyword>
<dbReference type="GO" id="GO:0003676">
    <property type="term" value="F:nucleic acid binding"/>
    <property type="evidence" value="ECO:0007669"/>
    <property type="project" value="InterPro"/>
</dbReference>
<evidence type="ECO:0000259" key="5">
    <source>
        <dbReference type="PROSITE" id="PS50994"/>
    </source>
</evidence>
<feature type="region of interest" description="Disordered" evidence="2">
    <location>
        <begin position="175"/>
        <end position="224"/>
    </location>
</feature>
<keyword evidence="1" id="KW-0479">Metal-binding</keyword>
<dbReference type="InterPro" id="IPR036875">
    <property type="entry name" value="Znf_CCHC_sf"/>
</dbReference>
<reference evidence="7" key="2">
    <citation type="submission" date="2015-08" db="UniProtKB">
        <authorList>
            <consortium name="WormBaseParasite"/>
        </authorList>
    </citation>
    <scope>IDENTIFICATION</scope>
</reference>
<dbReference type="GO" id="GO:0008270">
    <property type="term" value="F:zinc ion binding"/>
    <property type="evidence" value="ECO:0007669"/>
    <property type="project" value="UniProtKB-KW"/>
</dbReference>
<dbReference type="Pfam" id="PF00078">
    <property type="entry name" value="RVT_1"/>
    <property type="match status" value="1"/>
</dbReference>
<dbReference type="Proteomes" id="UP000035680">
    <property type="component" value="Unassembled WGS sequence"/>
</dbReference>
<dbReference type="GO" id="GO:0042575">
    <property type="term" value="C:DNA polymerase complex"/>
    <property type="evidence" value="ECO:0007669"/>
    <property type="project" value="UniProtKB-ARBA"/>
</dbReference>
<name>A0A0K0FH79_STRVS</name>
<dbReference type="InterPro" id="IPR043502">
    <property type="entry name" value="DNA/RNA_pol_sf"/>
</dbReference>
<dbReference type="PANTHER" id="PTHR37984">
    <property type="entry name" value="PROTEIN CBG26694"/>
    <property type="match status" value="1"/>
</dbReference>
<dbReference type="PROSITE" id="PS50158">
    <property type="entry name" value="ZF_CCHC"/>
    <property type="match status" value="1"/>
</dbReference>
<dbReference type="Gene3D" id="1.10.340.70">
    <property type="match status" value="1"/>
</dbReference>
<dbReference type="PROSITE" id="PS50994">
    <property type="entry name" value="INTEGRASE"/>
    <property type="match status" value="1"/>
</dbReference>
<dbReference type="InterPro" id="IPR012337">
    <property type="entry name" value="RNaseH-like_sf"/>
</dbReference>
<dbReference type="GO" id="GO:0015074">
    <property type="term" value="P:DNA integration"/>
    <property type="evidence" value="ECO:0007669"/>
    <property type="project" value="InterPro"/>
</dbReference>
<dbReference type="Gene3D" id="3.30.70.270">
    <property type="match status" value="2"/>
</dbReference>
<dbReference type="InterPro" id="IPR001878">
    <property type="entry name" value="Znf_CCHC"/>
</dbReference>